<sequence>MFEKNGDKYGVYFEGNPLFETTIFVADVARVPDWSIDTRSIVDEATTRETVRYTLDPSII</sequence>
<dbReference type="Proteomes" id="UP001223586">
    <property type="component" value="Unassembled WGS sequence"/>
</dbReference>
<protein>
    <submittedName>
        <fullName evidence="1">Uncharacterized protein</fullName>
    </submittedName>
</protein>
<organism evidence="1 2">
    <name type="scientific">Bacillus chungangensis</name>
    <dbReference type="NCBI Taxonomy" id="587633"/>
    <lineage>
        <taxon>Bacteria</taxon>
        <taxon>Bacillati</taxon>
        <taxon>Bacillota</taxon>
        <taxon>Bacilli</taxon>
        <taxon>Bacillales</taxon>
        <taxon>Bacillaceae</taxon>
        <taxon>Bacillus</taxon>
    </lineage>
</organism>
<gene>
    <name evidence="1" type="ORF">J2S08_000221</name>
</gene>
<name>A0ABT9WNM8_9BACI</name>
<dbReference type="EMBL" id="JAUSTT010000001">
    <property type="protein sequence ID" value="MDQ0174390.1"/>
    <property type="molecule type" value="Genomic_DNA"/>
</dbReference>
<accession>A0ABT9WNM8</accession>
<evidence type="ECO:0000313" key="2">
    <source>
        <dbReference type="Proteomes" id="UP001223586"/>
    </source>
</evidence>
<evidence type="ECO:0000313" key="1">
    <source>
        <dbReference type="EMBL" id="MDQ0174390.1"/>
    </source>
</evidence>
<comment type="caution">
    <text evidence="1">The sequence shown here is derived from an EMBL/GenBank/DDBJ whole genome shotgun (WGS) entry which is preliminary data.</text>
</comment>
<keyword evidence="2" id="KW-1185">Reference proteome</keyword>
<reference evidence="1 2" key="1">
    <citation type="submission" date="2023-07" db="EMBL/GenBank/DDBJ databases">
        <title>Genomic Encyclopedia of Type Strains, Phase IV (KMG-IV): sequencing the most valuable type-strain genomes for metagenomic binning, comparative biology and taxonomic classification.</title>
        <authorList>
            <person name="Goeker M."/>
        </authorList>
    </citation>
    <scope>NUCLEOTIDE SEQUENCE [LARGE SCALE GENOMIC DNA]</scope>
    <source>
        <strain evidence="1 2">DSM 23837</strain>
    </source>
</reference>
<proteinExistence type="predicted"/>